<dbReference type="EMBL" id="NFLC01000022">
    <property type="protein sequence ID" value="OUQ09497.1"/>
    <property type="molecule type" value="Genomic_DNA"/>
</dbReference>
<name>A0A1Y4QW30_9ENTE</name>
<proteinExistence type="predicted"/>
<reference evidence="2" key="1">
    <citation type="submission" date="2017-04" db="EMBL/GenBank/DDBJ databases">
        <title>Function of individual gut microbiota members based on whole genome sequencing of pure cultures obtained from chicken caecum.</title>
        <authorList>
            <person name="Medvecky M."/>
            <person name="Cejkova D."/>
            <person name="Polansky O."/>
            <person name="Karasova D."/>
            <person name="Kubasova T."/>
            <person name="Cizek A."/>
            <person name="Rychlik I."/>
        </authorList>
    </citation>
    <scope>NUCLEOTIDE SEQUENCE [LARGE SCALE GENOMIC DNA]</scope>
    <source>
        <strain evidence="2">An144</strain>
    </source>
</reference>
<evidence type="ECO:0000313" key="2">
    <source>
        <dbReference type="Proteomes" id="UP000196074"/>
    </source>
</evidence>
<evidence type="ECO:0000313" key="1">
    <source>
        <dbReference type="EMBL" id="OUQ09497.1"/>
    </source>
</evidence>
<dbReference type="RefSeq" id="WP_087215727.1">
    <property type="nucleotide sequence ID" value="NZ_NFLC01000022.1"/>
</dbReference>
<organism evidence="1 2">
    <name type="scientific">Enterococcus cecorum</name>
    <dbReference type="NCBI Taxonomy" id="44008"/>
    <lineage>
        <taxon>Bacteria</taxon>
        <taxon>Bacillati</taxon>
        <taxon>Bacillota</taxon>
        <taxon>Bacilli</taxon>
        <taxon>Lactobacillales</taxon>
        <taxon>Enterococcaceae</taxon>
        <taxon>Enterococcus</taxon>
    </lineage>
</organism>
<dbReference type="Proteomes" id="UP000196074">
    <property type="component" value="Unassembled WGS sequence"/>
</dbReference>
<protein>
    <submittedName>
        <fullName evidence="1">Uncharacterized protein</fullName>
    </submittedName>
</protein>
<gene>
    <name evidence="1" type="ORF">B5E88_09895</name>
</gene>
<dbReference type="AlphaFoldDB" id="A0A1Y4QW30"/>
<comment type="caution">
    <text evidence="1">The sequence shown here is derived from an EMBL/GenBank/DDBJ whole genome shotgun (WGS) entry which is preliminary data.</text>
</comment>
<sequence length="196" mass="23326">MRHKKTVSRNIDTNNEWIKNSPIKRIQEKAPYAIELTDGNYLQMLEIRGKDLYAMGESETNRTVLNYYNWLTDFNADWTIYSTTLPTDTSIQIDYLKKRLSVCRDEIKRCKNQRLLAQLKDREHILRASIQTEEQIQKEIYNVEFILFLFSKKINELDDLTRKAKSYGSGDFLPQDISVEKKKQILKQFFNMNEKI</sequence>
<accession>A0A1Y4QW30</accession>